<reference evidence="7 8" key="1">
    <citation type="submission" date="2017-09" db="EMBL/GenBank/DDBJ databases">
        <title>Sphingomonas adhaesiva DSM 7418, whole genome shotgun sequence.</title>
        <authorList>
            <person name="Feng G."/>
            <person name="Zhu H."/>
        </authorList>
    </citation>
    <scope>NUCLEOTIDE SEQUENCE [LARGE SCALE GENOMIC DNA]</scope>
    <source>
        <strain evidence="7 8">DSM 7418</strain>
    </source>
</reference>
<dbReference type="GO" id="GO:0000976">
    <property type="term" value="F:transcription cis-regulatory region binding"/>
    <property type="evidence" value="ECO:0007669"/>
    <property type="project" value="TreeGrafter"/>
</dbReference>
<evidence type="ECO:0000259" key="6">
    <source>
        <dbReference type="PROSITE" id="PS50977"/>
    </source>
</evidence>
<protein>
    <submittedName>
        <fullName evidence="7">TetR/AcrR family transcriptional regulator</fullName>
    </submittedName>
</protein>
<evidence type="ECO:0000313" key="8">
    <source>
        <dbReference type="Proteomes" id="UP000218323"/>
    </source>
</evidence>
<keyword evidence="8" id="KW-1185">Reference proteome</keyword>
<dbReference type="Pfam" id="PF17932">
    <property type="entry name" value="TetR_C_24"/>
    <property type="match status" value="1"/>
</dbReference>
<dbReference type="EMBL" id="NWVC01000001">
    <property type="protein sequence ID" value="PCG15960.1"/>
    <property type="molecule type" value="Genomic_DNA"/>
</dbReference>
<feature type="DNA-binding region" description="H-T-H motif" evidence="4">
    <location>
        <begin position="51"/>
        <end position="70"/>
    </location>
</feature>
<dbReference type="PANTHER" id="PTHR30055">
    <property type="entry name" value="HTH-TYPE TRANSCRIPTIONAL REGULATOR RUTR"/>
    <property type="match status" value="1"/>
</dbReference>
<proteinExistence type="predicted"/>
<feature type="region of interest" description="Disordered" evidence="5">
    <location>
        <begin position="1"/>
        <end position="22"/>
    </location>
</feature>
<dbReference type="AlphaFoldDB" id="A0A2A4IDQ4"/>
<comment type="caution">
    <text evidence="7">The sequence shown here is derived from an EMBL/GenBank/DDBJ whole genome shotgun (WGS) entry which is preliminary data.</text>
</comment>
<gene>
    <name evidence="7" type="ORF">COA07_03090</name>
</gene>
<dbReference type="Gene3D" id="1.10.357.10">
    <property type="entry name" value="Tetracycline Repressor, domain 2"/>
    <property type="match status" value="1"/>
</dbReference>
<dbReference type="PROSITE" id="PS01081">
    <property type="entry name" value="HTH_TETR_1"/>
    <property type="match status" value="1"/>
</dbReference>
<evidence type="ECO:0000256" key="4">
    <source>
        <dbReference type="PROSITE-ProRule" id="PRU00335"/>
    </source>
</evidence>
<organism evidence="7 8">
    <name type="scientific">Sphingomonas adhaesiva</name>
    <dbReference type="NCBI Taxonomy" id="28212"/>
    <lineage>
        <taxon>Bacteria</taxon>
        <taxon>Pseudomonadati</taxon>
        <taxon>Pseudomonadota</taxon>
        <taxon>Alphaproteobacteria</taxon>
        <taxon>Sphingomonadales</taxon>
        <taxon>Sphingomonadaceae</taxon>
        <taxon>Sphingomonas</taxon>
    </lineage>
</organism>
<evidence type="ECO:0000256" key="2">
    <source>
        <dbReference type="ARBA" id="ARBA00023125"/>
    </source>
</evidence>
<dbReference type="InterPro" id="IPR023772">
    <property type="entry name" value="DNA-bd_HTH_TetR-type_CS"/>
</dbReference>
<keyword evidence="3" id="KW-0804">Transcription</keyword>
<evidence type="ECO:0000256" key="5">
    <source>
        <dbReference type="SAM" id="MobiDB-lite"/>
    </source>
</evidence>
<feature type="domain" description="HTH tetR-type" evidence="6">
    <location>
        <begin position="28"/>
        <end position="88"/>
    </location>
</feature>
<dbReference type="InterPro" id="IPR036271">
    <property type="entry name" value="Tet_transcr_reg_TetR-rel_C_sf"/>
</dbReference>
<dbReference type="PRINTS" id="PR00455">
    <property type="entry name" value="HTHTETR"/>
</dbReference>
<evidence type="ECO:0000256" key="1">
    <source>
        <dbReference type="ARBA" id="ARBA00023015"/>
    </source>
</evidence>
<keyword evidence="1" id="KW-0805">Transcription regulation</keyword>
<dbReference type="Pfam" id="PF00440">
    <property type="entry name" value="TetR_N"/>
    <property type="match status" value="1"/>
</dbReference>
<dbReference type="Proteomes" id="UP000218323">
    <property type="component" value="Unassembled WGS sequence"/>
</dbReference>
<dbReference type="InterPro" id="IPR009057">
    <property type="entry name" value="Homeodomain-like_sf"/>
</dbReference>
<keyword evidence="2 4" id="KW-0238">DNA-binding</keyword>
<sequence length="227" mass="25095">MTRATAAIPAIKSSPGGGRRGMKPSVVAYKRERILAAASALIHAKGYEAATLDMVAEQLHVTKPFLYTYFRNKGDILAAICEVGVTESLSALDRVAQVPGTSFDRLRAALVEVADIIVHRHEYVVVYQREMMNLDRANAQRLIRLRHEFDLRIGKLIEACVEEGLIALPDAASMSVWIGGLLSWITYIYRPGGRRNREAVIQEVVGASLRMLGLDADGRLLVPQQRD</sequence>
<dbReference type="SUPFAM" id="SSF46689">
    <property type="entry name" value="Homeodomain-like"/>
    <property type="match status" value="1"/>
</dbReference>
<dbReference type="PANTHER" id="PTHR30055:SF234">
    <property type="entry name" value="HTH-TYPE TRANSCRIPTIONAL REGULATOR BETI"/>
    <property type="match status" value="1"/>
</dbReference>
<dbReference type="SUPFAM" id="SSF48498">
    <property type="entry name" value="Tetracyclin repressor-like, C-terminal domain"/>
    <property type="match status" value="1"/>
</dbReference>
<dbReference type="InterPro" id="IPR041490">
    <property type="entry name" value="KstR2_TetR_C"/>
</dbReference>
<dbReference type="InterPro" id="IPR001647">
    <property type="entry name" value="HTH_TetR"/>
</dbReference>
<evidence type="ECO:0000256" key="3">
    <source>
        <dbReference type="ARBA" id="ARBA00023163"/>
    </source>
</evidence>
<dbReference type="PROSITE" id="PS50977">
    <property type="entry name" value="HTH_TETR_2"/>
    <property type="match status" value="1"/>
</dbReference>
<dbReference type="InterPro" id="IPR050109">
    <property type="entry name" value="HTH-type_TetR-like_transc_reg"/>
</dbReference>
<evidence type="ECO:0000313" key="7">
    <source>
        <dbReference type="EMBL" id="PCG15960.1"/>
    </source>
</evidence>
<dbReference type="GO" id="GO:0003700">
    <property type="term" value="F:DNA-binding transcription factor activity"/>
    <property type="evidence" value="ECO:0007669"/>
    <property type="project" value="TreeGrafter"/>
</dbReference>
<name>A0A2A4IDQ4_9SPHN</name>
<accession>A0A2A4IDQ4</accession>